<dbReference type="Gene3D" id="1.10.510.10">
    <property type="entry name" value="Transferase(Phosphotransferase) domain 1"/>
    <property type="match status" value="1"/>
</dbReference>
<evidence type="ECO:0000256" key="9">
    <source>
        <dbReference type="ARBA" id="ARBA00022527"/>
    </source>
</evidence>
<evidence type="ECO:0000256" key="25">
    <source>
        <dbReference type="ARBA" id="ARBA00048679"/>
    </source>
</evidence>
<keyword evidence="19 29" id="KW-0067">ATP-binding</keyword>
<keyword evidence="20 30" id="KW-1133">Transmembrane helix</keyword>
<dbReference type="Pfam" id="PF07714">
    <property type="entry name" value="PK_Tyr_Ser-Thr"/>
    <property type="match status" value="1"/>
</dbReference>
<feature type="transmembrane region" description="Helical" evidence="30">
    <location>
        <begin position="657"/>
        <end position="680"/>
    </location>
</feature>
<keyword evidence="17" id="KW-0418">Kinase</keyword>
<evidence type="ECO:0000256" key="31">
    <source>
        <dbReference type="SAM" id="SignalP"/>
    </source>
</evidence>
<keyword evidence="34" id="KW-1185">Reference proteome</keyword>
<evidence type="ECO:0000256" key="4">
    <source>
        <dbReference type="ARBA" id="ARBA00004389"/>
    </source>
</evidence>
<evidence type="ECO:0000256" key="2">
    <source>
        <dbReference type="ARBA" id="ARBA00001946"/>
    </source>
</evidence>
<evidence type="ECO:0000256" key="20">
    <source>
        <dbReference type="ARBA" id="ARBA00022989"/>
    </source>
</evidence>
<evidence type="ECO:0000313" key="33">
    <source>
        <dbReference type="EnsemblPlants" id="OB08G17230.1"/>
    </source>
</evidence>
<evidence type="ECO:0000256" key="1">
    <source>
        <dbReference type="ARBA" id="ARBA00001936"/>
    </source>
</evidence>
<dbReference type="OMA" id="NTGIFCN"/>
<dbReference type="InterPro" id="IPR003591">
    <property type="entry name" value="Leu-rich_rpt_typical-subtyp"/>
</dbReference>
<dbReference type="GO" id="GO:0005886">
    <property type="term" value="C:plasma membrane"/>
    <property type="evidence" value="ECO:0007669"/>
    <property type="project" value="UniProtKB-SubCell"/>
</dbReference>
<evidence type="ECO:0000256" key="14">
    <source>
        <dbReference type="ARBA" id="ARBA00022729"/>
    </source>
</evidence>
<dbReference type="Pfam" id="PF00560">
    <property type="entry name" value="LRR_1"/>
    <property type="match status" value="9"/>
</dbReference>
<evidence type="ECO:0000256" key="21">
    <source>
        <dbReference type="ARBA" id="ARBA00023136"/>
    </source>
</evidence>
<feature type="signal peptide" evidence="31">
    <location>
        <begin position="1"/>
        <end position="26"/>
    </location>
</feature>
<dbReference type="Proteomes" id="UP000006038">
    <property type="component" value="Chromosome 8"/>
</dbReference>
<evidence type="ECO:0000256" key="10">
    <source>
        <dbReference type="ARBA" id="ARBA00022553"/>
    </source>
</evidence>
<dbReference type="PROSITE" id="PS00107">
    <property type="entry name" value="PROTEIN_KINASE_ATP"/>
    <property type="match status" value="1"/>
</dbReference>
<evidence type="ECO:0000256" key="23">
    <source>
        <dbReference type="ARBA" id="ARBA00023180"/>
    </source>
</evidence>
<evidence type="ECO:0000256" key="13">
    <source>
        <dbReference type="ARBA" id="ARBA00022692"/>
    </source>
</evidence>
<comment type="function">
    <text evidence="27">The processed protein kinase Xa21 chain released by protein cleavage after X.oryzae pv. oryzae protein Ax21 detection translocates into the nucleus where it can bind and regulate WRKY62, a transcription factor. Confers resistance to the bacterial pathogen X.oryzae pv. oryzae (Xoo).</text>
</comment>
<dbReference type="FunFam" id="3.30.200.20:FF:000432">
    <property type="entry name" value="LRR receptor-like serine/threonine-protein kinase EFR"/>
    <property type="match status" value="1"/>
</dbReference>
<evidence type="ECO:0000259" key="32">
    <source>
        <dbReference type="PROSITE" id="PS50011"/>
    </source>
</evidence>
<dbReference type="GO" id="GO:0004674">
    <property type="term" value="F:protein serine/threonine kinase activity"/>
    <property type="evidence" value="ECO:0007669"/>
    <property type="project" value="UniProtKB-KW"/>
</dbReference>
<dbReference type="GO" id="GO:0005789">
    <property type="term" value="C:endoplasmic reticulum membrane"/>
    <property type="evidence" value="ECO:0007669"/>
    <property type="project" value="UniProtKB-SubCell"/>
</dbReference>
<dbReference type="KEGG" id="obr:102704437"/>
<evidence type="ECO:0000256" key="16">
    <source>
        <dbReference type="ARBA" id="ARBA00022741"/>
    </source>
</evidence>
<dbReference type="PANTHER" id="PTHR48056:SF89">
    <property type="entry name" value="OS06G0585982 PROTEIN"/>
    <property type="match status" value="1"/>
</dbReference>
<keyword evidence="23" id="KW-0325">Glycoprotein</keyword>
<keyword evidence="10" id="KW-0597">Phosphoprotein</keyword>
<dbReference type="InterPro" id="IPR013210">
    <property type="entry name" value="LRR_N_plant-typ"/>
</dbReference>
<keyword evidence="13 30" id="KW-0812">Transmembrane</keyword>
<comment type="similarity">
    <text evidence="6">Belongs to the protein kinase superfamily. Ser/Thr protein kinase family.</text>
</comment>
<feature type="binding site" evidence="29">
    <location>
        <position position="747"/>
    </location>
    <ligand>
        <name>ATP</name>
        <dbReference type="ChEBI" id="CHEBI:30616"/>
    </ligand>
</feature>
<dbReference type="GO" id="GO:0033612">
    <property type="term" value="F:receptor serine/threonine kinase binding"/>
    <property type="evidence" value="ECO:0007669"/>
    <property type="project" value="TreeGrafter"/>
</dbReference>
<dbReference type="FunFam" id="3.80.10.10:FF:000383">
    <property type="entry name" value="Leucine-rich repeat receptor protein kinase EMS1"/>
    <property type="match status" value="1"/>
</dbReference>
<dbReference type="InterPro" id="IPR050647">
    <property type="entry name" value="Plant_LRR-RLKs"/>
</dbReference>
<dbReference type="SMART" id="SM00220">
    <property type="entry name" value="S_TKc"/>
    <property type="match status" value="1"/>
</dbReference>
<evidence type="ECO:0000256" key="8">
    <source>
        <dbReference type="ARBA" id="ARBA00022475"/>
    </source>
</evidence>
<name>J3MRJ4_ORYBR</name>
<dbReference type="GO" id="GO:0005524">
    <property type="term" value="F:ATP binding"/>
    <property type="evidence" value="ECO:0007669"/>
    <property type="project" value="UniProtKB-UniRule"/>
</dbReference>
<comment type="function">
    <text evidence="26">Receptor kinase that detects X.oryzae pv. oryzae protein Ax21 to promote innate immunity. Following X.oryzae pv. oryzae protein Ax21 detection, undergoes cleavage, releasing the processed protein kinase Xa21 chain.</text>
</comment>
<reference evidence="33" key="1">
    <citation type="journal article" date="2013" name="Nat. Commun.">
        <title>Whole-genome sequencing of Oryza brachyantha reveals mechanisms underlying Oryza genome evolution.</title>
        <authorList>
            <person name="Chen J."/>
            <person name="Huang Q."/>
            <person name="Gao D."/>
            <person name="Wang J."/>
            <person name="Lang Y."/>
            <person name="Liu T."/>
            <person name="Li B."/>
            <person name="Bai Z."/>
            <person name="Luis Goicoechea J."/>
            <person name="Liang C."/>
            <person name="Chen C."/>
            <person name="Zhang W."/>
            <person name="Sun S."/>
            <person name="Liao Y."/>
            <person name="Zhang X."/>
            <person name="Yang L."/>
            <person name="Song C."/>
            <person name="Wang M."/>
            <person name="Shi J."/>
            <person name="Liu G."/>
            <person name="Liu J."/>
            <person name="Zhou H."/>
            <person name="Zhou W."/>
            <person name="Yu Q."/>
            <person name="An N."/>
            <person name="Chen Y."/>
            <person name="Cai Q."/>
            <person name="Wang B."/>
            <person name="Liu B."/>
            <person name="Min J."/>
            <person name="Huang Y."/>
            <person name="Wu H."/>
            <person name="Li Z."/>
            <person name="Zhang Y."/>
            <person name="Yin Y."/>
            <person name="Song W."/>
            <person name="Jiang J."/>
            <person name="Jackson S.A."/>
            <person name="Wing R.A."/>
            <person name="Wang J."/>
            <person name="Chen M."/>
        </authorList>
    </citation>
    <scope>NUCLEOTIDE SEQUENCE [LARGE SCALE GENOMIC DNA]</scope>
    <source>
        <strain evidence="33">cv. IRGC 101232</strain>
    </source>
</reference>
<dbReference type="InterPro" id="IPR001611">
    <property type="entry name" value="Leu-rich_rpt"/>
</dbReference>
<keyword evidence="18" id="KW-0256">Endoplasmic reticulum</keyword>
<evidence type="ECO:0000256" key="26">
    <source>
        <dbReference type="ARBA" id="ARBA00054320"/>
    </source>
</evidence>
<dbReference type="InterPro" id="IPR011009">
    <property type="entry name" value="Kinase-like_dom_sf"/>
</dbReference>
<feature type="domain" description="Protein kinase" evidence="32">
    <location>
        <begin position="716"/>
        <end position="1017"/>
    </location>
</feature>
<evidence type="ECO:0000256" key="19">
    <source>
        <dbReference type="ARBA" id="ARBA00022840"/>
    </source>
</evidence>
<feature type="chain" id="PRO_5003774144" description="Receptor kinase-like protein Xa21" evidence="31">
    <location>
        <begin position="27"/>
        <end position="1017"/>
    </location>
</feature>
<evidence type="ECO:0000256" key="3">
    <source>
        <dbReference type="ARBA" id="ARBA00004162"/>
    </source>
</evidence>
<evidence type="ECO:0000256" key="15">
    <source>
        <dbReference type="ARBA" id="ARBA00022737"/>
    </source>
</evidence>
<dbReference type="InterPro" id="IPR000719">
    <property type="entry name" value="Prot_kinase_dom"/>
</dbReference>
<keyword evidence="12" id="KW-0808">Transferase</keyword>
<evidence type="ECO:0000256" key="11">
    <source>
        <dbReference type="ARBA" id="ARBA00022614"/>
    </source>
</evidence>
<evidence type="ECO:0000256" key="24">
    <source>
        <dbReference type="ARBA" id="ARBA00047899"/>
    </source>
</evidence>
<dbReference type="Gramene" id="OB08G17230.1">
    <property type="protein sequence ID" value="OB08G17230.1"/>
    <property type="gene ID" value="OB08G17230"/>
</dbReference>
<protein>
    <recommendedName>
        <fullName evidence="28">Receptor kinase-like protein Xa21</fullName>
        <ecNumber evidence="7">2.7.11.1</ecNumber>
    </recommendedName>
</protein>
<evidence type="ECO:0000256" key="30">
    <source>
        <dbReference type="SAM" id="Phobius"/>
    </source>
</evidence>
<evidence type="ECO:0000256" key="18">
    <source>
        <dbReference type="ARBA" id="ARBA00022824"/>
    </source>
</evidence>
<dbReference type="SUPFAM" id="SSF52058">
    <property type="entry name" value="L domain-like"/>
    <property type="match status" value="2"/>
</dbReference>
<dbReference type="InterPro" id="IPR008271">
    <property type="entry name" value="Ser/Thr_kinase_AS"/>
</dbReference>
<comment type="subcellular location">
    <subcellularLocation>
        <location evidence="3">Cell membrane</location>
        <topology evidence="3">Single-pass membrane protein</topology>
    </subcellularLocation>
    <subcellularLocation>
        <location evidence="4">Endoplasmic reticulum membrane</location>
        <topology evidence="4">Single-pass membrane protein</topology>
    </subcellularLocation>
    <subcellularLocation>
        <location evidence="5">Membrane</location>
        <topology evidence="5">Single-pass type I membrane protein</topology>
    </subcellularLocation>
</comment>
<dbReference type="eggNOG" id="ENOG502QPYS">
    <property type="taxonomic scope" value="Eukaryota"/>
</dbReference>
<dbReference type="EnsemblPlants" id="OB08G17230.1">
    <property type="protein sequence ID" value="OB08G17230.1"/>
    <property type="gene ID" value="OB08G17230"/>
</dbReference>
<proteinExistence type="inferred from homology"/>
<dbReference type="SMART" id="SM00369">
    <property type="entry name" value="LRR_TYP"/>
    <property type="match status" value="4"/>
</dbReference>
<dbReference type="AlphaFoldDB" id="J3MRJ4"/>
<dbReference type="PROSITE" id="PS00108">
    <property type="entry name" value="PROTEIN_KINASE_ST"/>
    <property type="match status" value="1"/>
</dbReference>
<dbReference type="InterPro" id="IPR001245">
    <property type="entry name" value="Ser-Thr/Tyr_kinase_cat_dom"/>
</dbReference>
<reference evidence="33" key="2">
    <citation type="submission" date="2013-04" db="UniProtKB">
        <authorList>
            <consortium name="EnsemblPlants"/>
        </authorList>
    </citation>
    <scope>IDENTIFICATION</scope>
</reference>
<dbReference type="PANTHER" id="PTHR48056">
    <property type="entry name" value="LRR RECEPTOR-LIKE SERINE/THREONINE-PROTEIN KINASE-RELATED"/>
    <property type="match status" value="1"/>
</dbReference>
<evidence type="ECO:0000256" key="5">
    <source>
        <dbReference type="ARBA" id="ARBA00004479"/>
    </source>
</evidence>
<keyword evidence="21 30" id="KW-0472">Membrane</keyword>
<dbReference type="SUPFAM" id="SSF56112">
    <property type="entry name" value="Protein kinase-like (PK-like)"/>
    <property type="match status" value="1"/>
</dbReference>
<dbReference type="FunFam" id="1.10.510.10:FF:000358">
    <property type="entry name" value="Putative leucine-rich repeat receptor-like serine/threonine-protein kinase"/>
    <property type="match status" value="1"/>
</dbReference>
<dbReference type="RefSeq" id="XP_006659244.1">
    <property type="nucleotide sequence ID" value="XM_006659181.3"/>
</dbReference>
<dbReference type="PROSITE" id="PS50011">
    <property type="entry name" value="PROTEIN_KINASE_DOM"/>
    <property type="match status" value="1"/>
</dbReference>
<dbReference type="FunFam" id="3.80.10.10:FF:000288">
    <property type="entry name" value="LRR receptor-like serine/threonine-protein kinase EFR"/>
    <property type="match status" value="1"/>
</dbReference>
<keyword evidence="14 31" id="KW-0732">Signal</keyword>
<evidence type="ECO:0000313" key="34">
    <source>
        <dbReference type="Proteomes" id="UP000006038"/>
    </source>
</evidence>
<evidence type="ECO:0000256" key="27">
    <source>
        <dbReference type="ARBA" id="ARBA00056628"/>
    </source>
</evidence>
<keyword evidence="15" id="KW-0677">Repeat</keyword>
<sequence length="1017" mass="111605">MASKRTWQLWMPSLLSHALLFLTATSQSMDGDDLSALLSFKSLIRNDPGQVLSSWDALSNGTNTTALEFCRWAGVSCDDSRHPGRITAIHLRNTGLVGTISPRIGNLTLLRVLDLSANSLDGDIPASLSGCPKLHAMNLSMNHLSAAIPDDLGQLSQLAIFDVGHNNLTGGIPKSLSNLTSLVKFIVERNFIHGQDLSWLGNLTLLTHFVLEGNRFTGNIPETFGKMRNIIYFSVQGNEFEGRVPLPIFNISSIRYLDLGFNRLSGSLPLDIGVKLPRIKRFNTLANHFEGIIPPTFSNASALEYLLLRGNKYHGLIPREIGIHGNLKVLMLGDNALQATQSSDWEFFTSLTNCSSLLALDVGHNDLVGAMPAIIGNLSKELSSIDLSYNQIIGTIPKDLWKFKLTSLSLSYNLFTGTLPPDIGQLPRINKIYISHNRISGQIPQSLGNISQLNLLDVSNNFLDGSIPVSIGNLTKLDTLDLSSNTLMDQIPQGILKIPSLTRLLNLSNNALSGSIPTQIGLLNNLIRMDLSMNELSGEIPESIGSCVQLSSLNFQGNVLRGQIPQSLNNLRSLDTLDLSSNNMEGPIPEFLANFTLLTNLNLSFNKLSGPVPDIGIFRNVTIVSLSGNRMLCGGPPYLQFPSCSSKDSDQVSVHRLHVLIFCIVGTLIFTLCCITVYWFTTRRMKLSVTDNVNLFLNEMNERISYAELQAATQSFSPANLIGSGSFGNVYIGNLVIDQNIVPVAIKVLNLDQQGASRSFLMECDALRRIRHRKLVKVITVCSGLDQHGDEFKALVLEFICNGSLDEWLHANTTTLTTSNGRLSYMKRLHIALDVAEALEYLHHHIAPPIVHCDIKPSNILLDDDMVAHVTDFGLAKITNAEPCTESSSFVIKGTIGYVAPEYGTGSPVSMEGDIHSYGVLLLEMFTGRKPTETFNNSMTNLIDYVKMAYPNNLLEILDASSTYDGNTQDIVELVIYPIFRIALSCCKESPRERMKMDAVVKELNAIKKASSAHGYA</sequence>
<gene>
    <name evidence="33" type="primary">LOC102704437</name>
</gene>
<dbReference type="Gene3D" id="3.80.10.10">
    <property type="entry name" value="Ribonuclease Inhibitor"/>
    <property type="match status" value="2"/>
</dbReference>
<comment type="cofactor">
    <cofactor evidence="1">
        <name>Mn(2+)</name>
        <dbReference type="ChEBI" id="CHEBI:29035"/>
    </cofactor>
</comment>
<comment type="catalytic activity">
    <reaction evidence="24">
        <text>L-threonyl-[protein] + ATP = O-phospho-L-threonyl-[protein] + ADP + H(+)</text>
        <dbReference type="Rhea" id="RHEA:46608"/>
        <dbReference type="Rhea" id="RHEA-COMP:11060"/>
        <dbReference type="Rhea" id="RHEA-COMP:11605"/>
        <dbReference type="ChEBI" id="CHEBI:15378"/>
        <dbReference type="ChEBI" id="CHEBI:30013"/>
        <dbReference type="ChEBI" id="CHEBI:30616"/>
        <dbReference type="ChEBI" id="CHEBI:61977"/>
        <dbReference type="ChEBI" id="CHEBI:456216"/>
        <dbReference type="EC" id="2.7.11.1"/>
    </reaction>
</comment>
<evidence type="ECO:0000256" key="22">
    <source>
        <dbReference type="ARBA" id="ARBA00023170"/>
    </source>
</evidence>
<evidence type="ECO:0000256" key="6">
    <source>
        <dbReference type="ARBA" id="ARBA00008684"/>
    </source>
</evidence>
<dbReference type="Gene3D" id="3.30.200.20">
    <property type="entry name" value="Phosphorylase Kinase, domain 1"/>
    <property type="match status" value="1"/>
</dbReference>
<keyword evidence="22" id="KW-0675">Receptor</keyword>
<evidence type="ECO:0000256" key="7">
    <source>
        <dbReference type="ARBA" id="ARBA00012513"/>
    </source>
</evidence>
<evidence type="ECO:0000256" key="17">
    <source>
        <dbReference type="ARBA" id="ARBA00022777"/>
    </source>
</evidence>
<organism evidence="33">
    <name type="scientific">Oryza brachyantha</name>
    <name type="common">malo sina</name>
    <dbReference type="NCBI Taxonomy" id="4533"/>
    <lineage>
        <taxon>Eukaryota</taxon>
        <taxon>Viridiplantae</taxon>
        <taxon>Streptophyta</taxon>
        <taxon>Embryophyta</taxon>
        <taxon>Tracheophyta</taxon>
        <taxon>Spermatophyta</taxon>
        <taxon>Magnoliopsida</taxon>
        <taxon>Liliopsida</taxon>
        <taxon>Poales</taxon>
        <taxon>Poaceae</taxon>
        <taxon>BOP clade</taxon>
        <taxon>Oryzoideae</taxon>
        <taxon>Oryzeae</taxon>
        <taxon>Oryzinae</taxon>
        <taxon>Oryza</taxon>
    </lineage>
</organism>
<evidence type="ECO:0000256" key="28">
    <source>
        <dbReference type="ARBA" id="ARBA00072040"/>
    </source>
</evidence>
<dbReference type="EC" id="2.7.11.1" evidence="7"/>
<comment type="catalytic activity">
    <reaction evidence="25">
        <text>L-seryl-[protein] + ATP = O-phospho-L-seryl-[protein] + ADP + H(+)</text>
        <dbReference type="Rhea" id="RHEA:17989"/>
        <dbReference type="Rhea" id="RHEA-COMP:9863"/>
        <dbReference type="Rhea" id="RHEA-COMP:11604"/>
        <dbReference type="ChEBI" id="CHEBI:15378"/>
        <dbReference type="ChEBI" id="CHEBI:29999"/>
        <dbReference type="ChEBI" id="CHEBI:30616"/>
        <dbReference type="ChEBI" id="CHEBI:83421"/>
        <dbReference type="ChEBI" id="CHEBI:456216"/>
        <dbReference type="EC" id="2.7.11.1"/>
    </reaction>
</comment>
<keyword evidence="8" id="KW-1003">Cell membrane</keyword>
<accession>J3MRJ4</accession>
<keyword evidence="11" id="KW-0433">Leucine-rich repeat</keyword>
<dbReference type="Pfam" id="PF13855">
    <property type="entry name" value="LRR_8"/>
    <property type="match status" value="1"/>
</dbReference>
<evidence type="ECO:0000256" key="29">
    <source>
        <dbReference type="PROSITE-ProRule" id="PRU10141"/>
    </source>
</evidence>
<keyword evidence="16 29" id="KW-0547">Nucleotide-binding</keyword>
<dbReference type="GeneID" id="102704437"/>
<dbReference type="OrthoDB" id="676979at2759"/>
<dbReference type="FunFam" id="3.80.10.10:FF:000129">
    <property type="entry name" value="Leucine-rich repeat receptor-like kinase"/>
    <property type="match status" value="1"/>
</dbReference>
<dbReference type="InterPro" id="IPR032675">
    <property type="entry name" value="LRR_dom_sf"/>
</dbReference>
<comment type="cofactor">
    <cofactor evidence="2">
        <name>Mg(2+)</name>
        <dbReference type="ChEBI" id="CHEBI:18420"/>
    </cofactor>
</comment>
<dbReference type="HOGENOM" id="CLU_000288_22_0_1"/>
<dbReference type="InterPro" id="IPR017441">
    <property type="entry name" value="Protein_kinase_ATP_BS"/>
</dbReference>
<dbReference type="Pfam" id="PF08263">
    <property type="entry name" value="LRRNT_2"/>
    <property type="match status" value="1"/>
</dbReference>
<keyword evidence="9" id="KW-0723">Serine/threonine-protein kinase</keyword>
<evidence type="ECO:0000256" key="12">
    <source>
        <dbReference type="ARBA" id="ARBA00022679"/>
    </source>
</evidence>